<keyword evidence="9" id="KW-1185">Reference proteome</keyword>
<proteinExistence type="predicted"/>
<dbReference type="InterPro" id="IPR027304">
    <property type="entry name" value="Trigger_fact/SurA_dom_sf"/>
</dbReference>
<dbReference type="PROSITE" id="PS50198">
    <property type="entry name" value="PPIC_PPIASE_2"/>
    <property type="match status" value="1"/>
</dbReference>
<evidence type="ECO:0000256" key="1">
    <source>
        <dbReference type="ARBA" id="ARBA00018370"/>
    </source>
</evidence>
<feature type="compositionally biased region" description="Basic and acidic residues" evidence="6">
    <location>
        <begin position="1"/>
        <end position="18"/>
    </location>
</feature>
<name>A0A8J7MQL6_9RHOB</name>
<comment type="caution">
    <text evidence="8">The sequence shown here is derived from an EMBL/GenBank/DDBJ whole genome shotgun (WGS) entry which is preliminary data.</text>
</comment>
<dbReference type="GO" id="GO:0003755">
    <property type="term" value="F:peptidyl-prolyl cis-trans isomerase activity"/>
    <property type="evidence" value="ECO:0007669"/>
    <property type="project" value="UniProtKB-KW"/>
</dbReference>
<evidence type="ECO:0000256" key="5">
    <source>
        <dbReference type="PROSITE-ProRule" id="PRU00278"/>
    </source>
</evidence>
<dbReference type="EMBL" id="JAESVP010000003">
    <property type="protein sequence ID" value="MBL4928046.1"/>
    <property type="molecule type" value="Genomic_DNA"/>
</dbReference>
<keyword evidence="5 8" id="KW-0413">Isomerase</keyword>
<gene>
    <name evidence="8" type="ORF">JI744_08015</name>
</gene>
<dbReference type="PANTHER" id="PTHR47637:SF1">
    <property type="entry name" value="CHAPERONE SURA"/>
    <property type="match status" value="1"/>
</dbReference>
<dbReference type="InterPro" id="IPR000297">
    <property type="entry name" value="PPIase_PpiC"/>
</dbReference>
<evidence type="ECO:0000259" key="7">
    <source>
        <dbReference type="PROSITE" id="PS50198"/>
    </source>
</evidence>
<dbReference type="SUPFAM" id="SSF54534">
    <property type="entry name" value="FKBP-like"/>
    <property type="match status" value="1"/>
</dbReference>
<dbReference type="InterPro" id="IPR050280">
    <property type="entry name" value="OMP_Chaperone_SurA"/>
</dbReference>
<evidence type="ECO:0000256" key="4">
    <source>
        <dbReference type="ARBA" id="ARBA00031484"/>
    </source>
</evidence>
<organism evidence="8 9">
    <name type="scientific">Fuscibacter oryzae</name>
    <dbReference type="NCBI Taxonomy" id="2803939"/>
    <lineage>
        <taxon>Bacteria</taxon>
        <taxon>Pseudomonadati</taxon>
        <taxon>Pseudomonadota</taxon>
        <taxon>Alphaproteobacteria</taxon>
        <taxon>Rhodobacterales</taxon>
        <taxon>Paracoccaceae</taxon>
        <taxon>Fuscibacter</taxon>
    </lineage>
</organism>
<sequence length="437" mass="47621">MKRSDGCRGKTTDGDNGRRQAMRQAHKTTRMTVAAAARGLCVAALFAGALAVTSPSAMANQFAPVATVNGRAITQYELDQRIKFMEILRQPGDLEKMAMDTLIEDRLRLSEAKRLGIKITAEQIKSGMEEFASRANLSADEFVKAVGQGGVDPETFRDFVSAGMIWREVVRARYAGTVNITDAEVDRALESYKTETVPTLRLAEIILPGTGKERSGSLALARKLRVTIKTEADFAAAARKYSQGKSAGGGGSRDWQRLTSLDEKTRTVLQGTAPGTVSRIIETDENIAIYMVLDRADEQISAAEQQIKTEYAEYLIPNDAAALATAAAVRKEVDTCDDLYDVAKGQPADRLKRLTQSGGQIPGDIAGPLSLLDPGESSATVVRGGWRVFLMLCRRGLDTALMPSREDARRQLQNQRMGSLADLYLQELKSEAEIRTP</sequence>
<evidence type="ECO:0000256" key="2">
    <source>
        <dbReference type="ARBA" id="ARBA00022729"/>
    </source>
</evidence>
<dbReference type="InterPro" id="IPR046357">
    <property type="entry name" value="PPIase_dom_sf"/>
</dbReference>
<keyword evidence="5" id="KW-0697">Rotamase</keyword>
<dbReference type="AlphaFoldDB" id="A0A8J7MQL6"/>
<dbReference type="RefSeq" id="WP_202659252.1">
    <property type="nucleotide sequence ID" value="NZ_JAESVP010000003.1"/>
</dbReference>
<dbReference type="Pfam" id="PF13624">
    <property type="entry name" value="SurA_N_3"/>
    <property type="match status" value="1"/>
</dbReference>
<keyword evidence="2" id="KW-0732">Signal</keyword>
<reference evidence="8" key="1">
    <citation type="submission" date="2021-01" db="EMBL/GenBank/DDBJ databases">
        <title>Genome seq and assembly of Tabrizicola sp. KVB23.</title>
        <authorList>
            <person name="Chhetri G."/>
        </authorList>
    </citation>
    <scope>NUCLEOTIDE SEQUENCE</scope>
    <source>
        <strain evidence="8">KVB23</strain>
    </source>
</reference>
<dbReference type="PANTHER" id="PTHR47637">
    <property type="entry name" value="CHAPERONE SURA"/>
    <property type="match status" value="1"/>
</dbReference>
<evidence type="ECO:0000256" key="6">
    <source>
        <dbReference type="SAM" id="MobiDB-lite"/>
    </source>
</evidence>
<accession>A0A8J7MQL6</accession>
<dbReference type="Proteomes" id="UP000619033">
    <property type="component" value="Unassembled WGS sequence"/>
</dbReference>
<dbReference type="Gene3D" id="1.10.4030.10">
    <property type="entry name" value="Porin chaperone SurA, peptide-binding domain"/>
    <property type="match status" value="1"/>
</dbReference>
<dbReference type="Gene3D" id="3.10.50.40">
    <property type="match status" value="1"/>
</dbReference>
<evidence type="ECO:0000313" key="9">
    <source>
        <dbReference type="Proteomes" id="UP000619033"/>
    </source>
</evidence>
<feature type="region of interest" description="Disordered" evidence="6">
    <location>
        <begin position="1"/>
        <end position="26"/>
    </location>
</feature>
<feature type="domain" description="PpiC" evidence="7">
    <location>
        <begin position="197"/>
        <end position="294"/>
    </location>
</feature>
<dbReference type="SUPFAM" id="SSF109998">
    <property type="entry name" value="Triger factor/SurA peptide-binding domain-like"/>
    <property type="match status" value="1"/>
</dbReference>
<dbReference type="Pfam" id="PF00639">
    <property type="entry name" value="Rotamase"/>
    <property type="match status" value="1"/>
</dbReference>
<evidence type="ECO:0000256" key="3">
    <source>
        <dbReference type="ARBA" id="ARBA00030642"/>
    </source>
</evidence>
<protein>
    <recommendedName>
        <fullName evidence="1">Parvulin-like PPIase</fullName>
    </recommendedName>
    <alternativeName>
        <fullName evidence="3">Peptidyl-prolyl cis-trans isomerase plp</fullName>
    </alternativeName>
    <alternativeName>
        <fullName evidence="4">Rotamase plp</fullName>
    </alternativeName>
</protein>
<evidence type="ECO:0000313" key="8">
    <source>
        <dbReference type="EMBL" id="MBL4928046.1"/>
    </source>
</evidence>